<dbReference type="InterPro" id="IPR036388">
    <property type="entry name" value="WH-like_DNA-bd_sf"/>
</dbReference>
<dbReference type="AlphaFoldDB" id="A0AAU7P0K2"/>
<dbReference type="SUPFAM" id="SSF88659">
    <property type="entry name" value="Sigma3 and sigma4 domains of RNA polymerase sigma factors"/>
    <property type="match status" value="1"/>
</dbReference>
<sequence>MTEILTAEEIASNVNRVLDTPSTRFEVFYHNKYVKSLSNEEIAEIMRCSKEEVAEMEADYLRRLRSNDEQVN</sequence>
<keyword evidence="2" id="KW-1185">Reference proteome</keyword>
<accession>A0AAU7P0K2</accession>
<dbReference type="InterPro" id="IPR013324">
    <property type="entry name" value="RNA_pol_sigma_r3/r4-like"/>
</dbReference>
<gene>
    <name evidence="1" type="ORF">Q9L42_021150</name>
</gene>
<evidence type="ECO:0000313" key="1">
    <source>
        <dbReference type="EMBL" id="XBS22816.1"/>
    </source>
</evidence>
<evidence type="ECO:0008006" key="3">
    <source>
        <dbReference type="Google" id="ProtNLM"/>
    </source>
</evidence>
<organism evidence="1 2">
    <name type="scientific">Methylomarinum roseum</name>
    <dbReference type="NCBI Taxonomy" id="3067653"/>
    <lineage>
        <taxon>Bacteria</taxon>
        <taxon>Pseudomonadati</taxon>
        <taxon>Pseudomonadota</taxon>
        <taxon>Gammaproteobacteria</taxon>
        <taxon>Methylococcales</taxon>
        <taxon>Methylococcaceae</taxon>
        <taxon>Methylomarinum</taxon>
    </lineage>
</organism>
<proteinExistence type="predicted"/>
<evidence type="ECO:0000313" key="2">
    <source>
        <dbReference type="Proteomes" id="UP001225378"/>
    </source>
</evidence>
<dbReference type="Proteomes" id="UP001225378">
    <property type="component" value="Plasmid unnamed2"/>
</dbReference>
<geneLocation type="plasmid" evidence="1 2">
    <name>unnamed2</name>
</geneLocation>
<keyword evidence="1" id="KW-0614">Plasmid</keyword>
<dbReference type="EMBL" id="CP157744">
    <property type="protein sequence ID" value="XBS22816.1"/>
    <property type="molecule type" value="Genomic_DNA"/>
</dbReference>
<dbReference type="KEGG" id="mech:Q9L42_021150"/>
<name>A0AAU7P0K2_9GAMM</name>
<dbReference type="RefSeq" id="WP_305910413.1">
    <property type="nucleotide sequence ID" value="NZ_CP157744.1"/>
</dbReference>
<dbReference type="Gene3D" id="1.10.10.10">
    <property type="entry name" value="Winged helix-like DNA-binding domain superfamily/Winged helix DNA-binding domain"/>
    <property type="match status" value="1"/>
</dbReference>
<protein>
    <recommendedName>
        <fullName evidence="3">RNA polymerase sigma-70 region 4 domain-containing protein</fullName>
    </recommendedName>
</protein>
<reference evidence="1 2" key="1">
    <citation type="journal article" date="2024" name="Microbiology">
        <title>Methylomarinum rosea sp. nov., a novel halophilic methanotrophic bacterium from the hypersaline Lake Elton.</title>
        <authorList>
            <person name="Suleimanov R.Z."/>
            <person name="Oshkin I.Y."/>
            <person name="Danilova O.V."/>
            <person name="Suzina N.E."/>
            <person name="Dedysh S.N."/>
        </authorList>
    </citation>
    <scope>NUCLEOTIDE SEQUENCE [LARGE SCALE GENOMIC DNA]</scope>
    <source>
        <strain evidence="1 2">Ch1-1</strain>
        <plasmid evidence="2">unnamed2</plasmid>
    </source>
</reference>